<accession>A0A6B2NM37</accession>
<dbReference type="PANTHER" id="PTHR10996">
    <property type="entry name" value="2-HYDROXYACID DEHYDROGENASE-RELATED"/>
    <property type="match status" value="1"/>
</dbReference>
<gene>
    <name evidence="7" type="ORF">G0P99_01235</name>
</gene>
<dbReference type="GO" id="GO:0005829">
    <property type="term" value="C:cytosol"/>
    <property type="evidence" value="ECO:0007669"/>
    <property type="project" value="TreeGrafter"/>
</dbReference>
<evidence type="ECO:0000256" key="3">
    <source>
        <dbReference type="ARBA" id="ARBA00023027"/>
    </source>
</evidence>
<dbReference type="FunFam" id="3.40.50.720:FF:000213">
    <property type="entry name" value="Putative 2-hydroxyacid dehydrogenase"/>
    <property type="match status" value="1"/>
</dbReference>
<dbReference type="AlphaFoldDB" id="A0A6B2NM37"/>
<evidence type="ECO:0000259" key="6">
    <source>
        <dbReference type="Pfam" id="PF02826"/>
    </source>
</evidence>
<dbReference type="InterPro" id="IPR006139">
    <property type="entry name" value="D-isomer_2_OHA_DH_cat_dom"/>
</dbReference>
<sequence length="320" mass="34104">MTKPQLLQIGNVTERMRARFEAEFEITRLFDTPEAERAAMLTARGAEFVAVATDGHWGVPPYVMQALPNLKVVSSYGVGYDAIDATGAAARGILVSHTPDVLNDEVADTAILLWLAVYRRLVPADRWVRKGAWEEKGAFPLTRSVKGTTVGIVGLGRIGQTIADRVQAFGAKVAYHSRTPKPVDYPYFDNLEAMAAECDALVCITPGGPGTRHIVNATVLSALGPEGVLINVSRGSVVDEPALVAALESGALGGAGLDVFEAEPKVPDALKRMENVVLTPHVGSATVETRQAMGDLTCDNLSQFLKDGTVLTPVPECRGL</sequence>
<dbReference type="SUPFAM" id="SSF51735">
    <property type="entry name" value="NAD(P)-binding Rossmann-fold domains"/>
    <property type="match status" value="1"/>
</dbReference>
<keyword evidence="2 4" id="KW-0560">Oxidoreductase</keyword>
<dbReference type="SUPFAM" id="SSF52283">
    <property type="entry name" value="Formate/glycerate dehydrogenase catalytic domain-like"/>
    <property type="match status" value="1"/>
</dbReference>
<evidence type="ECO:0000256" key="4">
    <source>
        <dbReference type="RuleBase" id="RU003719"/>
    </source>
</evidence>
<dbReference type="GO" id="GO:0051287">
    <property type="term" value="F:NAD binding"/>
    <property type="evidence" value="ECO:0007669"/>
    <property type="project" value="InterPro"/>
</dbReference>
<dbReference type="Pfam" id="PF02826">
    <property type="entry name" value="2-Hacid_dh_C"/>
    <property type="match status" value="1"/>
</dbReference>
<evidence type="ECO:0000256" key="1">
    <source>
        <dbReference type="ARBA" id="ARBA00022857"/>
    </source>
</evidence>
<comment type="similarity">
    <text evidence="4">Belongs to the D-isomer specific 2-hydroxyacid dehydrogenase family.</text>
</comment>
<dbReference type="RefSeq" id="WP_164126964.1">
    <property type="nucleotide sequence ID" value="NZ_JAAGOX010000002.1"/>
</dbReference>
<comment type="caution">
    <text evidence="7">The sequence shown here is derived from an EMBL/GenBank/DDBJ whole genome shotgun (WGS) entry which is preliminary data.</text>
</comment>
<protein>
    <submittedName>
        <fullName evidence="7">2-hydroxyacid dehydrogenase</fullName>
    </submittedName>
</protein>
<dbReference type="Gene3D" id="3.40.50.720">
    <property type="entry name" value="NAD(P)-binding Rossmann-like Domain"/>
    <property type="match status" value="2"/>
</dbReference>
<evidence type="ECO:0000313" key="7">
    <source>
        <dbReference type="EMBL" id="NDW43577.1"/>
    </source>
</evidence>
<dbReference type="EMBL" id="JAAGOX010000002">
    <property type="protein sequence ID" value="NDW43577.1"/>
    <property type="molecule type" value="Genomic_DNA"/>
</dbReference>
<evidence type="ECO:0000259" key="5">
    <source>
        <dbReference type="Pfam" id="PF00389"/>
    </source>
</evidence>
<keyword evidence="3" id="KW-0520">NAD</keyword>
<proteinExistence type="inferred from homology"/>
<evidence type="ECO:0000256" key="2">
    <source>
        <dbReference type="ARBA" id="ARBA00023002"/>
    </source>
</evidence>
<dbReference type="InterPro" id="IPR036291">
    <property type="entry name" value="NAD(P)-bd_dom_sf"/>
</dbReference>
<dbReference type="Pfam" id="PF00389">
    <property type="entry name" value="2-Hacid_dh"/>
    <property type="match status" value="1"/>
</dbReference>
<dbReference type="InterPro" id="IPR050223">
    <property type="entry name" value="D-isomer_2-hydroxyacid_DH"/>
</dbReference>
<dbReference type="InterPro" id="IPR006140">
    <property type="entry name" value="D-isomer_DH_NAD-bd"/>
</dbReference>
<name>A0A6B2NM37_9RHOB</name>
<organism evidence="7">
    <name type="scientific">Ruegeria sp. PrR005</name>
    <dbReference type="NCBI Taxonomy" id="2706882"/>
    <lineage>
        <taxon>Bacteria</taxon>
        <taxon>Pseudomonadati</taxon>
        <taxon>Pseudomonadota</taxon>
        <taxon>Alphaproteobacteria</taxon>
        <taxon>Rhodobacterales</taxon>
        <taxon>Roseobacteraceae</taxon>
        <taxon>Ruegeria</taxon>
    </lineage>
</organism>
<feature type="domain" description="D-isomer specific 2-hydroxyacid dehydrogenase NAD-binding" evidence="6">
    <location>
        <begin position="113"/>
        <end position="283"/>
    </location>
</feature>
<dbReference type="CDD" id="cd12156">
    <property type="entry name" value="HPPR"/>
    <property type="match status" value="1"/>
</dbReference>
<dbReference type="GO" id="GO:0016618">
    <property type="term" value="F:hydroxypyruvate reductase [NAD(P)H] activity"/>
    <property type="evidence" value="ECO:0007669"/>
    <property type="project" value="TreeGrafter"/>
</dbReference>
<reference evidence="7" key="1">
    <citation type="submission" date="2020-02" db="EMBL/GenBank/DDBJ databases">
        <title>Delineation of the pyrene-degrading pathway in Roseobacter clade bacteria by genomic analysis.</title>
        <authorList>
            <person name="Zhou H."/>
            <person name="Wang H."/>
        </authorList>
    </citation>
    <scope>NUCLEOTIDE SEQUENCE</scope>
    <source>
        <strain evidence="7">PrR005</strain>
    </source>
</reference>
<keyword evidence="1" id="KW-0521">NADP</keyword>
<dbReference type="GO" id="GO:0030267">
    <property type="term" value="F:glyoxylate reductase (NADPH) activity"/>
    <property type="evidence" value="ECO:0007669"/>
    <property type="project" value="TreeGrafter"/>
</dbReference>
<feature type="domain" description="D-isomer specific 2-hydroxyacid dehydrogenase catalytic" evidence="5">
    <location>
        <begin position="14"/>
        <end position="314"/>
    </location>
</feature>
<dbReference type="PANTHER" id="PTHR10996:SF178">
    <property type="entry name" value="2-HYDROXYACID DEHYDROGENASE YGL185C-RELATED"/>
    <property type="match status" value="1"/>
</dbReference>